<reference evidence="2" key="1">
    <citation type="journal article" date="2012" name="PLoS ONE">
        <title>Gene sets for utilization of primary and secondary nutrition supplies in the distal gut of endangered iberian lynx.</title>
        <authorList>
            <person name="Alcaide M."/>
            <person name="Messina E."/>
            <person name="Richter M."/>
            <person name="Bargiela R."/>
            <person name="Peplies J."/>
            <person name="Huws S.A."/>
            <person name="Newbold C.J."/>
            <person name="Golyshin P.N."/>
            <person name="Simon M.A."/>
            <person name="Lopez G."/>
            <person name="Yakimov M.M."/>
            <person name="Ferrer M."/>
        </authorList>
    </citation>
    <scope>NUCLEOTIDE SEQUENCE</scope>
</reference>
<gene>
    <name evidence="2" type="ORF">EVA_16372</name>
</gene>
<feature type="transmembrane region" description="Helical" evidence="1">
    <location>
        <begin position="20"/>
        <end position="37"/>
    </location>
</feature>
<proteinExistence type="predicted"/>
<organism evidence="2">
    <name type="scientific">gut metagenome</name>
    <dbReference type="NCBI Taxonomy" id="749906"/>
    <lineage>
        <taxon>unclassified sequences</taxon>
        <taxon>metagenomes</taxon>
        <taxon>organismal metagenomes</taxon>
    </lineage>
</organism>
<evidence type="ECO:0000256" key="1">
    <source>
        <dbReference type="SAM" id="Phobius"/>
    </source>
</evidence>
<comment type="caution">
    <text evidence="2">The sequence shown here is derived from an EMBL/GenBank/DDBJ whole genome shotgun (WGS) entry which is preliminary data.</text>
</comment>
<keyword evidence="1" id="KW-0472">Membrane</keyword>
<evidence type="ECO:0000313" key="2">
    <source>
        <dbReference type="EMBL" id="EJW95521.1"/>
    </source>
</evidence>
<protein>
    <submittedName>
        <fullName evidence="2">Uncharacterized protein</fullName>
    </submittedName>
</protein>
<dbReference type="AlphaFoldDB" id="J9FKV0"/>
<dbReference type="EMBL" id="AMCI01005756">
    <property type="protein sequence ID" value="EJW95521.1"/>
    <property type="molecule type" value="Genomic_DNA"/>
</dbReference>
<accession>J9FKV0</accession>
<keyword evidence="1" id="KW-0812">Transmembrane</keyword>
<name>J9FKV0_9ZZZZ</name>
<keyword evidence="1" id="KW-1133">Transmembrane helix</keyword>
<sequence>MHSSSRSARRSANTTQLTRISLYPEFLLQLFISFILFPL</sequence>